<dbReference type="AlphaFoldDB" id="A0A2L2TQ24"/>
<evidence type="ECO:0000313" key="4">
    <source>
        <dbReference type="Proteomes" id="UP000245910"/>
    </source>
</evidence>
<feature type="coiled-coil region" evidence="1">
    <location>
        <begin position="198"/>
        <end position="263"/>
    </location>
</feature>
<organism evidence="3 4">
    <name type="scientific">Fusarium venenatum</name>
    <dbReference type="NCBI Taxonomy" id="56646"/>
    <lineage>
        <taxon>Eukaryota</taxon>
        <taxon>Fungi</taxon>
        <taxon>Dikarya</taxon>
        <taxon>Ascomycota</taxon>
        <taxon>Pezizomycotina</taxon>
        <taxon>Sordariomycetes</taxon>
        <taxon>Hypocreomycetidae</taxon>
        <taxon>Hypocreales</taxon>
        <taxon>Nectriaceae</taxon>
        <taxon>Fusarium</taxon>
    </lineage>
</organism>
<reference evidence="4" key="1">
    <citation type="submission" date="2014-10" db="EMBL/GenBank/DDBJ databases">
        <authorList>
            <person name="King R."/>
        </authorList>
    </citation>
    <scope>NUCLEOTIDE SEQUENCE [LARGE SCALE GENOMIC DNA]</scope>
    <source>
        <strain evidence="4">A3/5</strain>
    </source>
</reference>
<evidence type="ECO:0000313" key="3">
    <source>
        <dbReference type="EMBL" id="CEI70683.1"/>
    </source>
</evidence>
<keyword evidence="4" id="KW-1185">Reference proteome</keyword>
<feature type="region of interest" description="Disordered" evidence="2">
    <location>
        <begin position="167"/>
        <end position="186"/>
    </location>
</feature>
<feature type="compositionally biased region" description="Polar residues" evidence="2">
    <location>
        <begin position="60"/>
        <end position="77"/>
    </location>
</feature>
<sequence>MTSTPTDHEIAATPATSPFPSELDPHSATIFAKLSTEQQEAARAAKEQTGQPDMVGIVAPQNSPSPEVRDSPTQSPKSPSPDWTRKQLRIVQDVIRPTERLLNCVKSNASMILRKLHLEYDECMDLLLLSNNVLDIATKLHASQWALVVTAKANIAQIRTLIDDSNEASNQASSSHHAGQRSSDQALNIPRDIIGQQVKILERALQNARDADEKANKSYEGKAKAEERVEEIITQIKACTKKIKKWEERKSRAEAELRHLSLLVTFSKIGEQGVRILEEKYPGLLKDLGDMAREFEGNNE</sequence>
<accession>A0A2L2TQ24</accession>
<dbReference type="Proteomes" id="UP000245910">
    <property type="component" value="Chromosome III"/>
</dbReference>
<feature type="compositionally biased region" description="Basic and acidic residues" evidence="2">
    <location>
        <begin position="1"/>
        <end position="10"/>
    </location>
</feature>
<name>A0A2L2TQ24_9HYPO</name>
<feature type="region of interest" description="Disordered" evidence="2">
    <location>
        <begin position="1"/>
        <end position="84"/>
    </location>
</feature>
<evidence type="ECO:0000256" key="2">
    <source>
        <dbReference type="SAM" id="MobiDB-lite"/>
    </source>
</evidence>
<keyword evidence="1" id="KW-0175">Coiled coil</keyword>
<protein>
    <submittedName>
        <fullName evidence="3">Uncharacterized protein</fullName>
    </submittedName>
</protein>
<proteinExistence type="predicted"/>
<evidence type="ECO:0000256" key="1">
    <source>
        <dbReference type="SAM" id="Coils"/>
    </source>
</evidence>
<dbReference type="EMBL" id="LN649231">
    <property type="protein sequence ID" value="CEI70683.1"/>
    <property type="molecule type" value="Genomic_DNA"/>
</dbReference>